<keyword evidence="3" id="KW-1185">Reference proteome</keyword>
<feature type="region of interest" description="Disordered" evidence="1">
    <location>
        <begin position="78"/>
        <end position="101"/>
    </location>
</feature>
<accession>A0ABU6QSU1</accession>
<protein>
    <submittedName>
        <fullName evidence="2">Uncharacterized protein</fullName>
    </submittedName>
</protein>
<proteinExistence type="predicted"/>
<dbReference type="EMBL" id="JASCZI010001192">
    <property type="protein sequence ID" value="MED6114507.1"/>
    <property type="molecule type" value="Genomic_DNA"/>
</dbReference>
<dbReference type="Proteomes" id="UP001341840">
    <property type="component" value="Unassembled WGS sequence"/>
</dbReference>
<organism evidence="2 3">
    <name type="scientific">Stylosanthes scabra</name>
    <dbReference type="NCBI Taxonomy" id="79078"/>
    <lineage>
        <taxon>Eukaryota</taxon>
        <taxon>Viridiplantae</taxon>
        <taxon>Streptophyta</taxon>
        <taxon>Embryophyta</taxon>
        <taxon>Tracheophyta</taxon>
        <taxon>Spermatophyta</taxon>
        <taxon>Magnoliopsida</taxon>
        <taxon>eudicotyledons</taxon>
        <taxon>Gunneridae</taxon>
        <taxon>Pentapetalae</taxon>
        <taxon>rosids</taxon>
        <taxon>fabids</taxon>
        <taxon>Fabales</taxon>
        <taxon>Fabaceae</taxon>
        <taxon>Papilionoideae</taxon>
        <taxon>50 kb inversion clade</taxon>
        <taxon>dalbergioids sensu lato</taxon>
        <taxon>Dalbergieae</taxon>
        <taxon>Pterocarpus clade</taxon>
        <taxon>Stylosanthes</taxon>
    </lineage>
</organism>
<evidence type="ECO:0000256" key="1">
    <source>
        <dbReference type="SAM" id="MobiDB-lite"/>
    </source>
</evidence>
<feature type="compositionally biased region" description="Polar residues" evidence="1">
    <location>
        <begin position="82"/>
        <end position="97"/>
    </location>
</feature>
<reference evidence="2 3" key="1">
    <citation type="journal article" date="2023" name="Plants (Basel)">
        <title>Bridging the Gap: Combining Genomics and Transcriptomics Approaches to Understand Stylosanthes scabra, an Orphan Legume from the Brazilian Caatinga.</title>
        <authorList>
            <person name="Ferreira-Neto J.R.C."/>
            <person name="da Silva M.D."/>
            <person name="Binneck E."/>
            <person name="de Melo N.F."/>
            <person name="da Silva R.H."/>
            <person name="de Melo A.L.T.M."/>
            <person name="Pandolfi V."/>
            <person name="Bustamante F.O."/>
            <person name="Brasileiro-Vidal A.C."/>
            <person name="Benko-Iseppon A.M."/>
        </authorList>
    </citation>
    <scope>NUCLEOTIDE SEQUENCE [LARGE SCALE GENOMIC DNA]</scope>
    <source>
        <tissue evidence="2">Leaves</tissue>
    </source>
</reference>
<comment type="caution">
    <text evidence="2">The sequence shown here is derived from an EMBL/GenBank/DDBJ whole genome shotgun (WGS) entry which is preliminary data.</text>
</comment>
<evidence type="ECO:0000313" key="2">
    <source>
        <dbReference type="EMBL" id="MED6114507.1"/>
    </source>
</evidence>
<name>A0ABU6QSU1_9FABA</name>
<evidence type="ECO:0000313" key="3">
    <source>
        <dbReference type="Proteomes" id="UP001341840"/>
    </source>
</evidence>
<gene>
    <name evidence="2" type="ORF">PIB30_080888</name>
</gene>
<sequence>MQRIATAIGNPIKVDMTTKEGKQGKFAQTSVQIDLTQTVIDEIEINYLVYKKTTPVVDNMVDPPVEWRTKDLMQENEKDYSNLPNNGGNQTTSTENLGSVEPRQLHCMKEEKIMLIWILIIKRSGPMLQIGKLKRLWPKEIKWAQ</sequence>